<feature type="binding site" evidence="2">
    <location>
        <position position="3"/>
    </location>
    <ligand>
        <name>Zn(2+)</name>
        <dbReference type="ChEBI" id="CHEBI:29105"/>
    </ligand>
</feature>
<dbReference type="Gene3D" id="3.30.160.60">
    <property type="entry name" value="Classic Zinc Finger"/>
    <property type="match status" value="4"/>
</dbReference>
<dbReference type="GO" id="GO:0003700">
    <property type="term" value="F:DNA-binding transcription factor activity"/>
    <property type="evidence" value="ECO:0007669"/>
    <property type="project" value="InterPro"/>
</dbReference>
<keyword evidence="2" id="KW-0862">Zinc</keyword>
<proteinExistence type="predicted"/>
<dbReference type="InterPro" id="IPR012934">
    <property type="entry name" value="Znf_AD"/>
</dbReference>
<dbReference type="Pfam" id="PF00096">
    <property type="entry name" value="zf-C2H2"/>
    <property type="match status" value="1"/>
</dbReference>
<dbReference type="SUPFAM" id="SSF57667">
    <property type="entry name" value="beta-beta-alpha zinc fingers"/>
    <property type="match status" value="3"/>
</dbReference>
<evidence type="ECO:0000256" key="2">
    <source>
        <dbReference type="PROSITE-ProRule" id="PRU01263"/>
    </source>
</evidence>
<dbReference type="AlphaFoldDB" id="A0A1A9WJ84"/>
<dbReference type="SUPFAM" id="SSF57716">
    <property type="entry name" value="Glucocorticoid receptor-like (DNA-binding domain)"/>
    <property type="match status" value="1"/>
</dbReference>
<accession>A0A1A9WJ84</accession>
<dbReference type="VEuPathDB" id="VectorBase:GBRI021813"/>
<reference evidence="6" key="2">
    <citation type="submission" date="2020-05" db="UniProtKB">
        <authorList>
            <consortium name="EnsemblMetazoa"/>
        </authorList>
    </citation>
    <scope>IDENTIFICATION</scope>
    <source>
        <strain evidence="6">IAEA</strain>
    </source>
</reference>
<dbReference type="InterPro" id="IPR039970">
    <property type="entry name" value="TF_Grauzone"/>
</dbReference>
<dbReference type="GO" id="GO:0008270">
    <property type="term" value="F:zinc ion binding"/>
    <property type="evidence" value="ECO:0007669"/>
    <property type="project" value="UniProtKB-UniRule"/>
</dbReference>
<dbReference type="PROSITE" id="PS50157">
    <property type="entry name" value="ZINC_FINGER_C2H2_2"/>
    <property type="match status" value="4"/>
</dbReference>
<feature type="domain" description="ZAD" evidence="5">
    <location>
        <begin position="1"/>
        <end position="76"/>
    </location>
</feature>
<organism evidence="6 7">
    <name type="scientific">Glossina brevipalpis</name>
    <dbReference type="NCBI Taxonomy" id="37001"/>
    <lineage>
        <taxon>Eukaryota</taxon>
        <taxon>Metazoa</taxon>
        <taxon>Ecdysozoa</taxon>
        <taxon>Arthropoda</taxon>
        <taxon>Hexapoda</taxon>
        <taxon>Insecta</taxon>
        <taxon>Pterygota</taxon>
        <taxon>Neoptera</taxon>
        <taxon>Endopterygota</taxon>
        <taxon>Diptera</taxon>
        <taxon>Brachycera</taxon>
        <taxon>Muscomorpha</taxon>
        <taxon>Hippoboscoidea</taxon>
        <taxon>Glossinidae</taxon>
        <taxon>Glossina</taxon>
    </lineage>
</organism>
<evidence type="ECO:0000313" key="7">
    <source>
        <dbReference type="Proteomes" id="UP000091820"/>
    </source>
</evidence>
<dbReference type="PROSITE" id="PS00028">
    <property type="entry name" value="ZINC_FINGER_C2H2_1"/>
    <property type="match status" value="5"/>
</dbReference>
<evidence type="ECO:0000259" key="5">
    <source>
        <dbReference type="PROSITE" id="PS51915"/>
    </source>
</evidence>
<feature type="binding site" evidence="2">
    <location>
        <position position="52"/>
    </location>
    <ligand>
        <name>Zn(2+)</name>
        <dbReference type="ChEBI" id="CHEBI:29105"/>
    </ligand>
</feature>
<reference evidence="7" key="1">
    <citation type="submission" date="2014-03" db="EMBL/GenBank/DDBJ databases">
        <authorList>
            <person name="Aksoy S."/>
            <person name="Warren W."/>
            <person name="Wilson R.K."/>
        </authorList>
    </citation>
    <scope>NUCLEOTIDE SEQUENCE [LARGE SCALE GENOMIC DNA]</scope>
    <source>
        <strain evidence="7">IAEA</strain>
    </source>
</reference>
<evidence type="ECO:0000313" key="6">
    <source>
        <dbReference type="EnsemblMetazoa" id="GBRI021813-PA"/>
    </source>
</evidence>
<dbReference type="Pfam" id="PF07776">
    <property type="entry name" value="zf-AD"/>
    <property type="match status" value="1"/>
</dbReference>
<feature type="domain" description="C2H2-type" evidence="4">
    <location>
        <begin position="314"/>
        <end position="342"/>
    </location>
</feature>
<dbReference type="InterPro" id="IPR013087">
    <property type="entry name" value="Znf_C2H2_type"/>
</dbReference>
<sequence>MICRLCLKEVQKFKSAFDMTDCELTMASIIRQHFWFKLQENDQISTVICDDCWLKVYDFHEFYKSIEEAHGRLDEDVVVKIENISKEHSIENVMIQSIPLSSKEEPDDDYDKVNDEVPFDILDENADDSDQDLRTKDSHDILGIQSFGENTLDDVEGIDTSKDEYNDYNDNTCNTEDVMEDRNDHKIVKNKKVIKSVKKIRRTKISLNKSRHKANESVKKSSKSVNCNSKKTKKTPEESKADCGQSLAIDEEIAKFMSLNCDLCKFMVTNFNSLHSHMLAEHKIKGYVRCCNKKFSKRFLLLDHVRQHLNPDCFKCEQCNRVYADRNSMRIHFLSKHKKEEDKMFTCSQCPKKFFRRYSLRQHELVGHSDHKNACLAVDEEIAKFMSLHCELCKEKASNFTAIKGHMRAKHNIKGYVRCCNKKFRERGLLVEHIRAHLNPACYKCEECSLVFPDRQSMRNHFLMKHPKKEDKPFACSQCSNKFVTVYLLQRHKAVAHGDHTRTCSSCCKRFDTAAQLSAHIKEQCLCDTCAEVLCGNVALQRHLLEHNKTKSIETSVMKVTDTCNKTSPIQQDKLIHKSYAHNSLRPSEYNASSLHESFPFQYQCVFQS</sequence>
<dbReference type="Proteomes" id="UP000091820">
    <property type="component" value="Unassembled WGS sequence"/>
</dbReference>
<dbReference type="SMART" id="SM00355">
    <property type="entry name" value="ZnF_C2H2"/>
    <property type="match status" value="10"/>
</dbReference>
<dbReference type="PANTHER" id="PTHR23225:SF2">
    <property type="entry name" value="AT09679P-RELATED"/>
    <property type="match status" value="1"/>
</dbReference>
<feature type="domain" description="C2H2-type" evidence="4">
    <location>
        <begin position="474"/>
        <end position="502"/>
    </location>
</feature>
<evidence type="ECO:0000259" key="4">
    <source>
        <dbReference type="PROSITE" id="PS50157"/>
    </source>
</evidence>
<dbReference type="PANTHER" id="PTHR23225">
    <property type="entry name" value="ZINC FINGER PROTEIN"/>
    <property type="match status" value="1"/>
</dbReference>
<feature type="binding site" evidence="2">
    <location>
        <position position="49"/>
    </location>
    <ligand>
        <name>Zn(2+)</name>
        <dbReference type="ChEBI" id="CHEBI:29105"/>
    </ligand>
</feature>
<keyword evidence="2" id="KW-0479">Metal-binding</keyword>
<dbReference type="GO" id="GO:0005634">
    <property type="term" value="C:nucleus"/>
    <property type="evidence" value="ECO:0007669"/>
    <property type="project" value="InterPro"/>
</dbReference>
<keyword evidence="1" id="KW-0863">Zinc-finger</keyword>
<evidence type="ECO:0000256" key="3">
    <source>
        <dbReference type="SAM" id="MobiDB-lite"/>
    </source>
</evidence>
<protein>
    <recommendedName>
        <fullName evidence="8">Transcription factor grauzone</fullName>
    </recommendedName>
</protein>
<feature type="domain" description="C2H2-type" evidence="4">
    <location>
        <begin position="345"/>
        <end position="373"/>
    </location>
</feature>
<dbReference type="EnsemblMetazoa" id="GBRI021813-RA">
    <property type="protein sequence ID" value="GBRI021813-PA"/>
    <property type="gene ID" value="GBRI021813"/>
</dbReference>
<name>A0A1A9WJ84_9MUSC</name>
<dbReference type="InterPro" id="IPR036236">
    <property type="entry name" value="Znf_C2H2_sf"/>
</dbReference>
<keyword evidence="7" id="KW-1185">Reference proteome</keyword>
<evidence type="ECO:0000256" key="1">
    <source>
        <dbReference type="PROSITE-ProRule" id="PRU00042"/>
    </source>
</evidence>
<dbReference type="SMART" id="SM00868">
    <property type="entry name" value="zf-AD"/>
    <property type="match status" value="1"/>
</dbReference>
<feature type="domain" description="C2H2-type" evidence="4">
    <location>
        <begin position="443"/>
        <end position="471"/>
    </location>
</feature>
<dbReference type="STRING" id="37001.A0A1A9WJ84"/>
<feature type="binding site" evidence="2">
    <location>
        <position position="6"/>
    </location>
    <ligand>
        <name>Zn(2+)</name>
        <dbReference type="ChEBI" id="CHEBI:29105"/>
    </ligand>
</feature>
<feature type="region of interest" description="Disordered" evidence="3">
    <location>
        <begin position="205"/>
        <end position="238"/>
    </location>
</feature>
<dbReference type="Gene3D" id="3.40.1800.20">
    <property type="match status" value="1"/>
</dbReference>
<evidence type="ECO:0008006" key="8">
    <source>
        <dbReference type="Google" id="ProtNLM"/>
    </source>
</evidence>
<dbReference type="PROSITE" id="PS51915">
    <property type="entry name" value="ZAD"/>
    <property type="match status" value="1"/>
</dbReference>